<evidence type="ECO:0000313" key="1">
    <source>
        <dbReference type="EMBL" id="OHU76125.1"/>
    </source>
</evidence>
<keyword evidence="2" id="KW-1185">Reference proteome</keyword>
<dbReference type="AlphaFoldDB" id="A0A1S1M2I9"/>
<proteinExistence type="predicted"/>
<comment type="caution">
    <text evidence="1">The sequence shown here is derived from an EMBL/GenBank/DDBJ whole genome shotgun (WGS) entry which is preliminary data.</text>
</comment>
<sequence>MRTIEHMENLANRRSTMLDEARAVLNEADRLHEESAKIAALVKATIALGLREQGLTNKAIADLIGESRNKINDLVQMAIWPALYGDIPSGEFVRFSKMIDDVYGQIGEAGTGWVHARTVLSGIIVEAHAIPLPRLVRAESLDTDAAEFENPDTGEQIIVYSLERHYGSPLFDAHGRREDGDGRGHYRIEVCSPNGSREALPLEILGISPNAITFGSGWPSPEQRRVDGDAFRNAIAAVRAHYGIWPQQGLKSYADAGDG</sequence>
<organism evidence="1 2">
    <name type="scientific">Mycobacteroides chelonae</name>
    <name type="common">Mycobacterium chelonae</name>
    <dbReference type="NCBI Taxonomy" id="1774"/>
    <lineage>
        <taxon>Bacteria</taxon>
        <taxon>Bacillati</taxon>
        <taxon>Actinomycetota</taxon>
        <taxon>Actinomycetes</taxon>
        <taxon>Mycobacteriales</taxon>
        <taxon>Mycobacteriaceae</taxon>
        <taxon>Mycobacteroides</taxon>
    </lineage>
</organism>
<dbReference type="EMBL" id="MLIS01000004">
    <property type="protein sequence ID" value="OHU76125.1"/>
    <property type="molecule type" value="Genomic_DNA"/>
</dbReference>
<name>A0A1S1M2I9_MYCCH</name>
<evidence type="ECO:0000313" key="2">
    <source>
        <dbReference type="Proteomes" id="UP000179441"/>
    </source>
</evidence>
<gene>
    <name evidence="1" type="ORF">BKG84_24855</name>
</gene>
<accession>A0A1S1M2I9</accession>
<dbReference type="Proteomes" id="UP000179441">
    <property type="component" value="Unassembled WGS sequence"/>
</dbReference>
<protein>
    <submittedName>
        <fullName evidence="1">Uncharacterized protein</fullName>
    </submittedName>
</protein>
<reference evidence="1 2" key="1">
    <citation type="submission" date="2016-10" db="EMBL/GenBank/DDBJ databases">
        <title>Evaluation of Human, Veterinary and Environmental Mycobacterium chelonae Isolates by Core Genome Phylogenomic Analysis, Targeted Gene Comparison, and Anti-microbial Susceptibility Patterns: A Tale of Mistaken Identities.</title>
        <authorList>
            <person name="Fogelson S.B."/>
            <person name="Camus A.C."/>
            <person name="Lorenz W."/>
            <person name="Vasireddy R."/>
            <person name="Vasireddy S."/>
            <person name="Smith T."/>
            <person name="Brown-Elliott B.A."/>
            <person name="Wallace R.J.Jr."/>
            <person name="Hasan N.A."/>
            <person name="Reischl U."/>
            <person name="Sanchez S."/>
        </authorList>
    </citation>
    <scope>NUCLEOTIDE SEQUENCE [LARGE SCALE GENOMIC DNA]</scope>
    <source>
        <strain evidence="1 2">15518</strain>
    </source>
</reference>